<accession>A0AAD6GJ66</accession>
<reference evidence="3 4" key="1">
    <citation type="journal article" date="2023" name="IMA Fungus">
        <title>Comparative genomic study of the Penicillium genus elucidates a diverse pangenome and 15 lateral gene transfer events.</title>
        <authorList>
            <person name="Petersen C."/>
            <person name="Sorensen T."/>
            <person name="Nielsen M.R."/>
            <person name="Sondergaard T.E."/>
            <person name="Sorensen J.L."/>
            <person name="Fitzpatrick D.A."/>
            <person name="Frisvad J.C."/>
            <person name="Nielsen K.L."/>
        </authorList>
    </citation>
    <scope>NUCLEOTIDE SEQUENCE [LARGE SCALE GENOMIC DNA]</scope>
    <source>
        <strain evidence="3 4">IBT 35679</strain>
    </source>
</reference>
<keyword evidence="4" id="KW-1185">Reference proteome</keyword>
<dbReference type="InterPro" id="IPR036770">
    <property type="entry name" value="Ankyrin_rpt-contain_sf"/>
</dbReference>
<dbReference type="Pfam" id="PF00023">
    <property type="entry name" value="Ank"/>
    <property type="match status" value="1"/>
</dbReference>
<evidence type="ECO:0000313" key="3">
    <source>
        <dbReference type="EMBL" id="KAJ5556744.1"/>
    </source>
</evidence>
<dbReference type="SMART" id="SM00248">
    <property type="entry name" value="ANK"/>
    <property type="match status" value="5"/>
</dbReference>
<sequence>MLSPWPIALTRQRNILALSSLHSNTGARKATDYAPSSQKFAPNAACCGTTFTIAHRGCSSNPLDQRYAWSANVLILFFTNVLFRHIVCDEVPLLFRAVEGQRLDIVALLLDEYHVDIDCLYAGKTALLLAIGLRYPQAVDLILQYRPDVRYCCDFGGRGPLSLAVIGGNAASVERILQSQEIKVNDRCSDGLSALVYALKHREYYALQLLLADSRVDVNLADSLGWTPLQAAVLEGNHIAAQMLVRHAAIDTNHQTSHHDAPLLLSVKRLNGQQSVLMVDSLLLHS</sequence>
<dbReference type="EMBL" id="JAQIZZ010000001">
    <property type="protein sequence ID" value="KAJ5556744.1"/>
    <property type="molecule type" value="Genomic_DNA"/>
</dbReference>
<dbReference type="SUPFAM" id="SSF48403">
    <property type="entry name" value="Ankyrin repeat"/>
    <property type="match status" value="1"/>
</dbReference>
<gene>
    <name evidence="3" type="ORF">N7494_000659</name>
</gene>
<protein>
    <submittedName>
        <fullName evidence="3">Uncharacterized protein</fullName>
    </submittedName>
</protein>
<dbReference type="AlphaFoldDB" id="A0AAD6GJ66"/>
<dbReference type="Proteomes" id="UP001220324">
    <property type="component" value="Unassembled WGS sequence"/>
</dbReference>
<comment type="caution">
    <text evidence="3">The sequence shown here is derived from an EMBL/GenBank/DDBJ whole genome shotgun (WGS) entry which is preliminary data.</text>
</comment>
<proteinExistence type="predicted"/>
<dbReference type="PANTHER" id="PTHR24198:SF165">
    <property type="entry name" value="ANKYRIN REPEAT-CONTAINING PROTEIN-RELATED"/>
    <property type="match status" value="1"/>
</dbReference>
<dbReference type="PANTHER" id="PTHR24198">
    <property type="entry name" value="ANKYRIN REPEAT AND PROTEIN KINASE DOMAIN-CONTAINING PROTEIN"/>
    <property type="match status" value="1"/>
</dbReference>
<evidence type="ECO:0000256" key="1">
    <source>
        <dbReference type="ARBA" id="ARBA00022737"/>
    </source>
</evidence>
<dbReference type="InterPro" id="IPR002110">
    <property type="entry name" value="Ankyrin_rpt"/>
</dbReference>
<evidence type="ECO:0000256" key="2">
    <source>
        <dbReference type="ARBA" id="ARBA00023043"/>
    </source>
</evidence>
<dbReference type="Gene3D" id="1.25.40.20">
    <property type="entry name" value="Ankyrin repeat-containing domain"/>
    <property type="match status" value="1"/>
</dbReference>
<organism evidence="3 4">
    <name type="scientific">Penicillium frequentans</name>
    <dbReference type="NCBI Taxonomy" id="3151616"/>
    <lineage>
        <taxon>Eukaryota</taxon>
        <taxon>Fungi</taxon>
        <taxon>Dikarya</taxon>
        <taxon>Ascomycota</taxon>
        <taxon>Pezizomycotina</taxon>
        <taxon>Eurotiomycetes</taxon>
        <taxon>Eurotiomycetidae</taxon>
        <taxon>Eurotiales</taxon>
        <taxon>Aspergillaceae</taxon>
        <taxon>Penicillium</taxon>
    </lineage>
</organism>
<keyword evidence="2" id="KW-0040">ANK repeat</keyword>
<dbReference type="Pfam" id="PF12796">
    <property type="entry name" value="Ank_2"/>
    <property type="match status" value="1"/>
</dbReference>
<name>A0AAD6GJ66_9EURO</name>
<evidence type="ECO:0000313" key="4">
    <source>
        <dbReference type="Proteomes" id="UP001220324"/>
    </source>
</evidence>
<keyword evidence="1" id="KW-0677">Repeat</keyword>